<reference evidence="1" key="1">
    <citation type="submission" date="2010-04" db="EMBL/GenBank/DDBJ databases">
        <authorList>
            <person name="Reid K.E."/>
            <person name="Liao N."/>
            <person name="Chan S."/>
            <person name="Docking R."/>
            <person name="Taylor G."/>
            <person name="Moore R."/>
            <person name="Mayo M."/>
            <person name="Munro S."/>
            <person name="King J."/>
            <person name="Yanchuk A."/>
            <person name="Holt R."/>
            <person name="Jones S."/>
            <person name="Marra M."/>
            <person name="Ritland C.E."/>
            <person name="Ritland K."/>
            <person name="Bohlmann J."/>
        </authorList>
    </citation>
    <scope>NUCLEOTIDE SEQUENCE</scope>
    <source>
        <tissue evidence="1">Buds collected with no treatment. Collection October 2007</tissue>
    </source>
</reference>
<organism evidence="1">
    <name type="scientific">Picea sitchensis</name>
    <name type="common">Sitka spruce</name>
    <name type="synonym">Pinus sitchensis</name>
    <dbReference type="NCBI Taxonomy" id="3332"/>
    <lineage>
        <taxon>Eukaryota</taxon>
        <taxon>Viridiplantae</taxon>
        <taxon>Streptophyta</taxon>
        <taxon>Embryophyta</taxon>
        <taxon>Tracheophyta</taxon>
        <taxon>Spermatophyta</taxon>
        <taxon>Pinopsida</taxon>
        <taxon>Pinidae</taxon>
        <taxon>Conifers I</taxon>
        <taxon>Pinales</taxon>
        <taxon>Pinaceae</taxon>
        <taxon>Picea</taxon>
    </lineage>
</organism>
<name>D5A8Z2_PICSI</name>
<accession>D5A8Z2</accession>
<dbReference type="AlphaFoldDB" id="D5A8Z2"/>
<sequence>MQRRLRKYTQSQVHTQYRKIRGSAKLGVFEDSNQAKLDHQASNSNPLQPLEDLMKIWRFTQVSWMEINHEREICERICRDIT</sequence>
<protein>
    <submittedName>
        <fullName evidence="1">Uncharacterized protein</fullName>
    </submittedName>
</protein>
<dbReference type="EMBL" id="BT122641">
    <property type="protein sequence ID" value="ADE76011.1"/>
    <property type="molecule type" value="mRNA"/>
</dbReference>
<proteinExistence type="evidence at transcript level"/>
<evidence type="ECO:0000313" key="1">
    <source>
        <dbReference type="EMBL" id="ADE76011.1"/>
    </source>
</evidence>